<comment type="caution">
    <text evidence="1">The sequence shown here is derived from an EMBL/GenBank/DDBJ whole genome shotgun (WGS) entry which is preliminary data.</text>
</comment>
<accession>A0A9X8VCW3</accession>
<gene>
    <name evidence="1" type="ORF">E0L31_26645</name>
</gene>
<evidence type="ECO:0000313" key="1">
    <source>
        <dbReference type="EMBL" id="TFU55128.1"/>
    </source>
</evidence>
<organism evidence="1">
    <name type="scientific">Serratia marcescens</name>
    <dbReference type="NCBI Taxonomy" id="615"/>
    <lineage>
        <taxon>Bacteria</taxon>
        <taxon>Pseudomonadati</taxon>
        <taxon>Pseudomonadota</taxon>
        <taxon>Gammaproteobacteria</taxon>
        <taxon>Enterobacterales</taxon>
        <taxon>Yersiniaceae</taxon>
        <taxon>Serratia</taxon>
    </lineage>
</organism>
<name>A0A9X8VCW3_SERMA</name>
<dbReference type="AlphaFoldDB" id="A0A9X8VCW3"/>
<sequence>MARRAVLFHGILRLSSHFCVICNPFPQRSQLFFLAMRLLFRRHIFTMKKHLTHHVSAGTVANTLIYINPNTNPRAAQPTARRATRGILGGTLADFFNKKHTDGKTAN</sequence>
<proteinExistence type="predicted"/>
<protein>
    <submittedName>
        <fullName evidence="1">Uncharacterized protein</fullName>
    </submittedName>
</protein>
<reference evidence="1" key="1">
    <citation type="submission" date="2019-03" db="EMBL/GenBank/DDBJ databases">
        <title>Serratia marcescens strain N2 draft genome.</title>
        <authorList>
            <person name="Yassin A."/>
            <person name="El-Kenawy N."/>
            <person name="Youssef N.H."/>
        </authorList>
    </citation>
    <scope>NUCLEOTIDE SEQUENCE [LARGE SCALE GENOMIC DNA]</scope>
    <source>
        <strain evidence="1">N2</strain>
    </source>
</reference>
<dbReference type="EMBL" id="SPSG01003694">
    <property type="protein sequence ID" value="TFU55128.1"/>
    <property type="molecule type" value="Genomic_DNA"/>
</dbReference>